<dbReference type="AlphaFoldDB" id="A0A3Q7G271"/>
<protein>
    <submittedName>
        <fullName evidence="2">Uncharacterized protein</fullName>
    </submittedName>
</protein>
<name>A0A3Q7G271_SOLLC</name>
<accession>A0A3Q7G271</accession>
<sequence length="58" mass="6073">MVTGVKEVSGETTVAEAPTVQSLSSPNTDNTSYNSETNGVRDSSASIANGFWVLINTH</sequence>
<keyword evidence="3" id="KW-1185">Reference proteome</keyword>
<dbReference type="InParanoid" id="A0A3Q7G271"/>
<evidence type="ECO:0000256" key="1">
    <source>
        <dbReference type="SAM" id="MobiDB-lite"/>
    </source>
</evidence>
<evidence type="ECO:0000313" key="2">
    <source>
        <dbReference type="EnsemblPlants" id="Solyc04g039700.1.1.1"/>
    </source>
</evidence>
<feature type="region of interest" description="Disordered" evidence="1">
    <location>
        <begin position="1"/>
        <end position="42"/>
    </location>
</feature>
<reference evidence="2" key="2">
    <citation type="submission" date="2019-01" db="UniProtKB">
        <authorList>
            <consortium name="EnsemblPlants"/>
        </authorList>
    </citation>
    <scope>IDENTIFICATION</scope>
    <source>
        <strain evidence="2">cv. Heinz 1706</strain>
    </source>
</reference>
<organism evidence="2">
    <name type="scientific">Solanum lycopersicum</name>
    <name type="common">Tomato</name>
    <name type="synonym">Lycopersicon esculentum</name>
    <dbReference type="NCBI Taxonomy" id="4081"/>
    <lineage>
        <taxon>Eukaryota</taxon>
        <taxon>Viridiplantae</taxon>
        <taxon>Streptophyta</taxon>
        <taxon>Embryophyta</taxon>
        <taxon>Tracheophyta</taxon>
        <taxon>Spermatophyta</taxon>
        <taxon>Magnoliopsida</taxon>
        <taxon>eudicotyledons</taxon>
        <taxon>Gunneridae</taxon>
        <taxon>Pentapetalae</taxon>
        <taxon>asterids</taxon>
        <taxon>lamiids</taxon>
        <taxon>Solanales</taxon>
        <taxon>Solanaceae</taxon>
        <taxon>Solanoideae</taxon>
        <taxon>Solaneae</taxon>
        <taxon>Solanum</taxon>
        <taxon>Solanum subgen. Lycopersicon</taxon>
    </lineage>
</organism>
<dbReference type="PaxDb" id="4081-Solyc04g039700.1.1"/>
<dbReference type="Proteomes" id="UP000004994">
    <property type="component" value="Chromosome 4"/>
</dbReference>
<dbReference type="EnsemblPlants" id="Solyc04g039700.1.1">
    <property type="protein sequence ID" value="Solyc04g039700.1.1.1"/>
    <property type="gene ID" value="Solyc04g039700.1"/>
</dbReference>
<proteinExistence type="predicted"/>
<evidence type="ECO:0000313" key="3">
    <source>
        <dbReference type="Proteomes" id="UP000004994"/>
    </source>
</evidence>
<dbReference type="Gramene" id="Solyc04g039700.1.1">
    <property type="protein sequence ID" value="Solyc04g039700.1.1.1"/>
    <property type="gene ID" value="Solyc04g039700.1"/>
</dbReference>
<reference evidence="2" key="1">
    <citation type="journal article" date="2012" name="Nature">
        <title>The tomato genome sequence provides insights into fleshy fruit evolution.</title>
        <authorList>
            <consortium name="Tomato Genome Consortium"/>
        </authorList>
    </citation>
    <scope>NUCLEOTIDE SEQUENCE [LARGE SCALE GENOMIC DNA]</scope>
    <source>
        <strain evidence="2">cv. Heinz 1706</strain>
    </source>
</reference>
<feature type="compositionally biased region" description="Polar residues" evidence="1">
    <location>
        <begin position="19"/>
        <end position="42"/>
    </location>
</feature>